<dbReference type="AlphaFoldDB" id="A0AAD1ZJ77"/>
<proteinExistence type="predicted"/>
<dbReference type="Proteomes" id="UP000834106">
    <property type="component" value="Chromosome 9"/>
</dbReference>
<feature type="region of interest" description="Disordered" evidence="1">
    <location>
        <begin position="29"/>
        <end position="82"/>
    </location>
</feature>
<dbReference type="EMBL" id="OU503044">
    <property type="protein sequence ID" value="CAI9768240.1"/>
    <property type="molecule type" value="Genomic_DNA"/>
</dbReference>
<name>A0AAD1ZJ77_9LAMI</name>
<evidence type="ECO:0000313" key="3">
    <source>
        <dbReference type="Proteomes" id="UP000834106"/>
    </source>
</evidence>
<sequence length="109" mass="12280">MLLRRKNVGKQNRDHQNLHVAAALREVFGDSDNEEHSEYSIQNQIDNEENVSGPGVDKEIDYDKELGPKNENSETKPKEKDVVPSLVVSTLHPLADPDNVCVISYLLKL</sequence>
<gene>
    <name evidence="2" type="ORF">FPE_LOCUS15670</name>
</gene>
<keyword evidence="3" id="KW-1185">Reference proteome</keyword>
<reference evidence="2" key="1">
    <citation type="submission" date="2023-05" db="EMBL/GenBank/DDBJ databases">
        <authorList>
            <person name="Huff M."/>
        </authorList>
    </citation>
    <scope>NUCLEOTIDE SEQUENCE</scope>
</reference>
<protein>
    <submittedName>
        <fullName evidence="2">Uncharacterized protein</fullName>
    </submittedName>
</protein>
<evidence type="ECO:0000256" key="1">
    <source>
        <dbReference type="SAM" id="MobiDB-lite"/>
    </source>
</evidence>
<accession>A0AAD1ZJ77</accession>
<feature type="compositionally biased region" description="Basic and acidic residues" evidence="1">
    <location>
        <begin position="56"/>
        <end position="82"/>
    </location>
</feature>
<organism evidence="2 3">
    <name type="scientific">Fraxinus pennsylvanica</name>
    <dbReference type="NCBI Taxonomy" id="56036"/>
    <lineage>
        <taxon>Eukaryota</taxon>
        <taxon>Viridiplantae</taxon>
        <taxon>Streptophyta</taxon>
        <taxon>Embryophyta</taxon>
        <taxon>Tracheophyta</taxon>
        <taxon>Spermatophyta</taxon>
        <taxon>Magnoliopsida</taxon>
        <taxon>eudicotyledons</taxon>
        <taxon>Gunneridae</taxon>
        <taxon>Pentapetalae</taxon>
        <taxon>asterids</taxon>
        <taxon>lamiids</taxon>
        <taxon>Lamiales</taxon>
        <taxon>Oleaceae</taxon>
        <taxon>Oleeae</taxon>
        <taxon>Fraxinus</taxon>
    </lineage>
</organism>
<evidence type="ECO:0000313" key="2">
    <source>
        <dbReference type="EMBL" id="CAI9768240.1"/>
    </source>
</evidence>